<comment type="caution">
    <text evidence="2">The sequence shown here is derived from an EMBL/GenBank/DDBJ whole genome shotgun (WGS) entry which is preliminary data.</text>
</comment>
<dbReference type="EMBL" id="MU129444">
    <property type="protein sequence ID" value="KAF9503106.1"/>
    <property type="molecule type" value="Genomic_DNA"/>
</dbReference>
<gene>
    <name evidence="2" type="ORF">BS47DRAFT_1402745</name>
</gene>
<evidence type="ECO:0000313" key="3">
    <source>
        <dbReference type="Proteomes" id="UP000886523"/>
    </source>
</evidence>
<accession>A0A9P6DEM1</accession>
<sequence length="1268" mass="141082">MVEIQHIAPHVPGDEVPTFLHELILVPPPIANIPLALNKHHRSPTPLDGPSKQLKFDCILIEGMDVDEQHVDQQHVDGLPDNKSAMDVDDPQDNSLQISASDVTKVIDVAEDLEEIDIAPTPTGPVHDERLSCAEELTRSFAQADLIFEVERPNCRHRLPSSNQPSPLSIPSSSLAKFPKFTKKDPSSVSLEESHGPLLWQLHQPLAPLPPDAIKNLKSSAAGMCSRYIRHFLAKIKAAKGRTPSDECHYVSIQEWVLEYSNTLWEDDCSPSLLDTSLTHQTPFRKHNLLFSGPPDLRHGESMHRVLPFTGSVDRAWTATTPNWSYNDMLFVRHMYNFNAPHLPYVLIGQFPRLLPCYQEWLSAACHLHLDCHEIEKFQPIPESNDLIQVGLEGEVPQHLEQSGTRVSITQLAVALENDEAQLHGIARYLMHQIVNHVAIVNGLEPPQFGVNHALVGAFFSVAEDDFPLAKLERHGIPLHGVCILEAREIHPLDPLAMVMEPQCRIVADAVAHRPHDQSHGEFMEIWKMRRAEEVKHPSHWSVKYPLELANRDGLLSTVYSALFGSSLRDVDSAMAGALADVLGTVTITLCDAVLLPPISSTSVASTPASPAEANVATPSRSLDDFDCAMLGVESEEEQEDKFLDFGLGFIAGNMDVHRIDKKRDLIQKAKMDPHWNAVIKDFQAIAEDPKAPSAKQHILDIVKAAQAKRKLDRVMDGPPIEVILNLLTMFHLVVSPLVVVLDLLNITLSLFVTLDLLNITLNLLDVTLDLLDNALNLLDDALDLLVALNLLDNALDLLVALDLLDNTLDLLVALDLVDLDLDPGNINVMMMVLVGLDLVGRREPSKLPKAPSSPVQSVSLKEQPAPSTPSGHMGVDQAPSKLPTANCPPPTRMSLDESIPQATVPDPPGQHPRSMPDSFSVPLEVMNNVQSSQGTMEMDSAPPKVPPGSLDPVVPVGQWFRIEFTGVTAEVNMKEVFQSLVEDRLIGIRVQKDKFLPNTDEMADPPVKVKRVLLAFKSQQRRDIVLARFHDVPGFSPWQSTSMTALSPDHHETIGSYQYLWDAEYIEMSYAHQQSPDDLTLLLQNAPACRNIGDLRDLHPFPPCVGDPVDLKFYIRYRFLDFNRYPPLVNPEKISPSRPRILDQVEFTTLWLLALLESEYSVVRHRLSIVVCAHMQRESNRALLPFWVPLFVTGGPYDTLIREIAILAKLGAVAGDAGLKVFPTPCPRFLESCGFGDNQKWYIEWEPMELDPQRQLNVGDAIFGQER</sequence>
<keyword evidence="3" id="KW-1185">Reference proteome</keyword>
<dbReference type="Proteomes" id="UP000886523">
    <property type="component" value="Unassembled WGS sequence"/>
</dbReference>
<evidence type="ECO:0000313" key="2">
    <source>
        <dbReference type="EMBL" id="KAF9503106.1"/>
    </source>
</evidence>
<organism evidence="2 3">
    <name type="scientific">Hydnum rufescens UP504</name>
    <dbReference type="NCBI Taxonomy" id="1448309"/>
    <lineage>
        <taxon>Eukaryota</taxon>
        <taxon>Fungi</taxon>
        <taxon>Dikarya</taxon>
        <taxon>Basidiomycota</taxon>
        <taxon>Agaricomycotina</taxon>
        <taxon>Agaricomycetes</taxon>
        <taxon>Cantharellales</taxon>
        <taxon>Hydnaceae</taxon>
        <taxon>Hydnum</taxon>
    </lineage>
</organism>
<feature type="region of interest" description="Disordered" evidence="1">
    <location>
        <begin position="846"/>
        <end position="915"/>
    </location>
</feature>
<protein>
    <submittedName>
        <fullName evidence="2">Uncharacterized protein</fullName>
    </submittedName>
</protein>
<evidence type="ECO:0000256" key="1">
    <source>
        <dbReference type="SAM" id="MobiDB-lite"/>
    </source>
</evidence>
<reference evidence="2" key="1">
    <citation type="journal article" date="2020" name="Nat. Commun.">
        <title>Large-scale genome sequencing of mycorrhizal fungi provides insights into the early evolution of symbiotic traits.</title>
        <authorList>
            <person name="Miyauchi S."/>
            <person name="Kiss E."/>
            <person name="Kuo A."/>
            <person name="Drula E."/>
            <person name="Kohler A."/>
            <person name="Sanchez-Garcia M."/>
            <person name="Morin E."/>
            <person name="Andreopoulos B."/>
            <person name="Barry K.W."/>
            <person name="Bonito G."/>
            <person name="Buee M."/>
            <person name="Carver A."/>
            <person name="Chen C."/>
            <person name="Cichocki N."/>
            <person name="Clum A."/>
            <person name="Culley D."/>
            <person name="Crous P.W."/>
            <person name="Fauchery L."/>
            <person name="Girlanda M."/>
            <person name="Hayes R.D."/>
            <person name="Keri Z."/>
            <person name="LaButti K."/>
            <person name="Lipzen A."/>
            <person name="Lombard V."/>
            <person name="Magnuson J."/>
            <person name="Maillard F."/>
            <person name="Murat C."/>
            <person name="Nolan M."/>
            <person name="Ohm R.A."/>
            <person name="Pangilinan J."/>
            <person name="Pereira M.F."/>
            <person name="Perotto S."/>
            <person name="Peter M."/>
            <person name="Pfister S."/>
            <person name="Riley R."/>
            <person name="Sitrit Y."/>
            <person name="Stielow J.B."/>
            <person name="Szollosi G."/>
            <person name="Zifcakova L."/>
            <person name="Stursova M."/>
            <person name="Spatafora J.W."/>
            <person name="Tedersoo L."/>
            <person name="Vaario L.M."/>
            <person name="Yamada A."/>
            <person name="Yan M."/>
            <person name="Wang P."/>
            <person name="Xu J."/>
            <person name="Bruns T."/>
            <person name="Baldrian P."/>
            <person name="Vilgalys R."/>
            <person name="Dunand C."/>
            <person name="Henrissat B."/>
            <person name="Grigoriev I.V."/>
            <person name="Hibbett D."/>
            <person name="Nagy L.G."/>
            <person name="Martin F.M."/>
        </authorList>
    </citation>
    <scope>NUCLEOTIDE SEQUENCE</scope>
    <source>
        <strain evidence="2">UP504</strain>
    </source>
</reference>
<name>A0A9P6DEM1_9AGAM</name>
<proteinExistence type="predicted"/>
<dbReference type="AlphaFoldDB" id="A0A9P6DEM1"/>